<dbReference type="CDD" id="cd06193">
    <property type="entry name" value="siderophore_interacting"/>
    <property type="match status" value="1"/>
</dbReference>
<gene>
    <name evidence="3" type="ORF">H744_1c1123</name>
</gene>
<sequence>MAQAMSPKMDPKQLSVVGNELVTPNMIRLTLGGEGSHHFSQDSVGQYVKLLFTADGGTDISELPEGQRPMMRTFTVSGYQAVSEGAAGTITIDIAKHELAEVGGDITPEIGGYASRWALKAQVGDAISLVGPRPIQAMPVAADRFLLVADMTAQTALQSKLALLPASASGYVVLDVPTVADVQPLALPEGMELVVNISGDGSLSDGVKALALDGTDLAVWCACEFSEMRSIRSYITADRGGDRKMCYFSSYWKQGVTEDGHKVLKKQDAEKEAQG</sequence>
<dbReference type="STRING" id="658445.H744_1c1123"/>
<evidence type="ECO:0000313" key="4">
    <source>
        <dbReference type="Proteomes" id="UP000032303"/>
    </source>
</evidence>
<dbReference type="InterPro" id="IPR007037">
    <property type="entry name" value="SIP_rossman_dom"/>
</dbReference>
<keyword evidence="4" id="KW-1185">Reference proteome</keyword>
<dbReference type="GO" id="GO:0016491">
    <property type="term" value="F:oxidoreductase activity"/>
    <property type="evidence" value="ECO:0007669"/>
    <property type="project" value="InterPro"/>
</dbReference>
<dbReference type="SUPFAM" id="SSF63380">
    <property type="entry name" value="Riboflavin synthase domain-like"/>
    <property type="match status" value="1"/>
</dbReference>
<evidence type="ECO:0000256" key="1">
    <source>
        <dbReference type="ARBA" id="ARBA00035644"/>
    </source>
</evidence>
<dbReference type="Gene3D" id="2.40.30.10">
    <property type="entry name" value="Translation factors"/>
    <property type="match status" value="1"/>
</dbReference>
<dbReference type="KEGG" id="pgb:H744_1c1123"/>
<dbReference type="InterPro" id="IPR017938">
    <property type="entry name" value="Riboflavin_synthase-like_b-brl"/>
</dbReference>
<reference evidence="3 4" key="1">
    <citation type="submission" date="2013-05" db="EMBL/GenBank/DDBJ databases">
        <title>Complete genome sequence of the lipase-producing bacterium Photobacterium gaetbulicola Gung47.</title>
        <authorList>
            <person name="Kim Y.-O."/>
        </authorList>
    </citation>
    <scope>NUCLEOTIDE SEQUENCE [LARGE SCALE GENOMIC DNA]</scope>
    <source>
        <strain evidence="3 4">Gung47</strain>
    </source>
</reference>
<feature type="domain" description="FAD-binding FR-type" evidence="2">
    <location>
        <begin position="9"/>
        <end position="139"/>
    </location>
</feature>
<dbReference type="PANTHER" id="PTHR30157:SF0">
    <property type="entry name" value="NADPH-DEPENDENT FERRIC-CHELATE REDUCTASE"/>
    <property type="match status" value="1"/>
</dbReference>
<dbReference type="InterPro" id="IPR013113">
    <property type="entry name" value="SIP_FAD-bd"/>
</dbReference>
<dbReference type="Pfam" id="PF08021">
    <property type="entry name" value="FAD_binding_9"/>
    <property type="match status" value="1"/>
</dbReference>
<dbReference type="Pfam" id="PF04954">
    <property type="entry name" value="SIP"/>
    <property type="match status" value="1"/>
</dbReference>
<dbReference type="Gene3D" id="3.40.50.80">
    <property type="entry name" value="Nucleotide-binding domain of ferredoxin-NADP reductase (FNR) module"/>
    <property type="match status" value="1"/>
</dbReference>
<protein>
    <submittedName>
        <fullName evidence="3">Putative siderophore utilization protein</fullName>
    </submittedName>
</protein>
<dbReference type="AlphaFoldDB" id="A0A0C5WG82"/>
<accession>A0A0C5WG82</accession>
<dbReference type="InterPro" id="IPR017927">
    <property type="entry name" value="FAD-bd_FR_type"/>
</dbReference>
<dbReference type="PATRIC" id="fig|658445.3.peg.1212"/>
<dbReference type="EMBL" id="CP005973">
    <property type="protein sequence ID" value="AJR06148.1"/>
    <property type="molecule type" value="Genomic_DNA"/>
</dbReference>
<dbReference type="HOGENOM" id="CLU_040923_3_1_6"/>
<proteinExistence type="inferred from homology"/>
<organism evidence="3 4">
    <name type="scientific">Photobacterium gaetbulicola Gung47</name>
    <dbReference type="NCBI Taxonomy" id="658445"/>
    <lineage>
        <taxon>Bacteria</taxon>
        <taxon>Pseudomonadati</taxon>
        <taxon>Pseudomonadota</taxon>
        <taxon>Gammaproteobacteria</taxon>
        <taxon>Vibrionales</taxon>
        <taxon>Vibrionaceae</taxon>
        <taxon>Photobacterium</taxon>
    </lineage>
</organism>
<name>A0A0C5WG82_9GAMM</name>
<dbReference type="Proteomes" id="UP000032303">
    <property type="component" value="Chromosome 1"/>
</dbReference>
<comment type="similarity">
    <text evidence="1">Belongs to the SIP oxidoreductase family.</text>
</comment>
<dbReference type="InterPro" id="IPR039261">
    <property type="entry name" value="FNR_nucleotide-bd"/>
</dbReference>
<dbReference type="PANTHER" id="PTHR30157">
    <property type="entry name" value="FERRIC REDUCTASE, NADPH-DEPENDENT"/>
    <property type="match status" value="1"/>
</dbReference>
<evidence type="ECO:0000313" key="3">
    <source>
        <dbReference type="EMBL" id="AJR06148.1"/>
    </source>
</evidence>
<evidence type="ECO:0000259" key="2">
    <source>
        <dbReference type="PROSITE" id="PS51384"/>
    </source>
</evidence>
<dbReference type="InterPro" id="IPR039374">
    <property type="entry name" value="SIP_fam"/>
</dbReference>
<dbReference type="PROSITE" id="PS51384">
    <property type="entry name" value="FAD_FR"/>
    <property type="match status" value="1"/>
</dbReference>